<evidence type="ECO:0000313" key="1">
    <source>
        <dbReference type="EMBL" id="RFM24617.1"/>
    </source>
</evidence>
<dbReference type="AlphaFoldDB" id="A0A395M1H0"/>
<dbReference type="EMBL" id="PHFL01000035">
    <property type="protein sequence ID" value="RFM24617.1"/>
    <property type="molecule type" value="Genomic_DNA"/>
</dbReference>
<feature type="non-terminal residue" evidence="1">
    <location>
        <position position="1"/>
    </location>
</feature>
<gene>
    <name evidence="1" type="ORF">D0433_04850</name>
</gene>
<comment type="caution">
    <text evidence="1">The sequence shown here is derived from an EMBL/GenBank/DDBJ whole genome shotgun (WGS) entry which is preliminary data.</text>
</comment>
<proteinExistence type="predicted"/>
<sequence length="610" mass="67204">GRDSLGIDYNRLRHRLYRLRRGDNANNSLDFREYPVADGAPTDVFGNPQILGSETMWSVASDVGGNRRFSIKPLGLELHQQVYGIPSDNPTLNNTIFIRNRYINRNAKDSLNPNKGLWKNACFGIFSDDDLGDASDDLNGCDTLQKMSYTYNGFENDPVYGSPPPAVGHIFLQGTHKGQPFDIYAYTRMYSQAGPCGDPGTFEPHHLYNFLRGLDKNGNPMPSTEPGSRFMFPGDPETGTGILQTRMSDIRHVLSAGPVDVAAGDTVEILYAVTIAVGANRLNSVTKLKAQAAELHMLHRTNLPATKMWLYVNRGFDISIGKPFPIVVEARDEKGFPRRVSQPTTVSLQLARGNGTLIGTLIGTMLPGQNSITFEAMYQGAEDTIQIQASRLLGMPLATSLSRPIRALPPALRVERLSLLNLRGGTRIFANDTLEIQFACKRADGTIDNSYTGTLRLHHIGNGKIMGDTIAQVLSGIATYRIAFSRAGMHLIKAENAELIGIAGDSIRVEHRLVALKYPRVIKVPVSGEMSSLPFVALLRLDALEPNATYRYRNLMGENARAIFPREPNFLALNPPFVSDLSQSYFEFKTDDKGSYTGWFVSELVGTSTP</sequence>
<protein>
    <submittedName>
        <fullName evidence="1">Uncharacterized protein</fullName>
    </submittedName>
</protein>
<accession>A0A395M1H0</accession>
<organism evidence="1 2">
    <name type="scientific">Candidatus Thermochlorobacter aerophilus</name>
    <dbReference type="NCBI Taxonomy" id="1868324"/>
    <lineage>
        <taxon>Bacteria</taxon>
        <taxon>Pseudomonadati</taxon>
        <taxon>Chlorobiota</taxon>
        <taxon>Chlorobiia</taxon>
        <taxon>Chlorobiales</taxon>
        <taxon>Candidatus Thermochlorobacteriaceae</taxon>
        <taxon>Candidatus Thermochlorobacter</taxon>
    </lineage>
</organism>
<feature type="non-terminal residue" evidence="1">
    <location>
        <position position="610"/>
    </location>
</feature>
<evidence type="ECO:0000313" key="2">
    <source>
        <dbReference type="Proteomes" id="UP000266389"/>
    </source>
</evidence>
<reference evidence="1 2" key="1">
    <citation type="journal article" date="2011" name="ISME J.">
        <title>Community ecology of hot spring cyanobacterial mats: predominant populations and their functional potential.</title>
        <authorList>
            <person name="Klatt C.G."/>
            <person name="Wood J.M."/>
            <person name="Rusch D.B."/>
            <person name="Bateson M.M."/>
            <person name="Hamamura N."/>
            <person name="Heidelberg J.F."/>
            <person name="Grossman A.R."/>
            <person name="Bhaya D."/>
            <person name="Cohan F.M."/>
            <person name="Kuhl M."/>
            <person name="Bryant D.A."/>
            <person name="Ward D.M."/>
        </authorList>
    </citation>
    <scope>NUCLEOTIDE SEQUENCE [LARGE SCALE GENOMIC DNA]</scope>
    <source>
        <strain evidence="1">OS</strain>
    </source>
</reference>
<name>A0A395M1H0_9BACT</name>
<dbReference type="Proteomes" id="UP000266389">
    <property type="component" value="Unassembled WGS sequence"/>
</dbReference>